<reference evidence="1 2" key="1">
    <citation type="submission" date="2013-07" db="EMBL/GenBank/DDBJ databases">
        <authorList>
            <person name="Weinstock G."/>
            <person name="Sodergren E."/>
            <person name="Wylie T."/>
            <person name="Fulton L."/>
            <person name="Fulton R."/>
            <person name="Fronick C."/>
            <person name="O'Laughlin M."/>
            <person name="Godfrey J."/>
            <person name="Miner T."/>
            <person name="Herter B."/>
            <person name="Appelbaum E."/>
            <person name="Cordes M."/>
            <person name="Lek S."/>
            <person name="Wollam A."/>
            <person name="Pepin K.H."/>
            <person name="Palsikar V.B."/>
            <person name="Mitreva M."/>
            <person name="Wilson R.K."/>
        </authorList>
    </citation>
    <scope>NUCLEOTIDE SEQUENCE [LARGE SCALE GENOMIC DNA]</scope>
    <source>
        <strain evidence="1 2">ATCC 14940</strain>
    </source>
</reference>
<dbReference type="Proteomes" id="UP000016491">
    <property type="component" value="Unassembled WGS sequence"/>
</dbReference>
<organism evidence="1 2">
    <name type="scientific">[Clostridium] symbiosum ATCC 14940</name>
    <dbReference type="NCBI Taxonomy" id="411472"/>
    <lineage>
        <taxon>Bacteria</taxon>
        <taxon>Bacillati</taxon>
        <taxon>Bacillota</taxon>
        <taxon>Clostridia</taxon>
        <taxon>Lachnospirales</taxon>
        <taxon>Lachnospiraceae</taxon>
        <taxon>Otoolea</taxon>
    </lineage>
</organism>
<evidence type="ECO:0000313" key="2">
    <source>
        <dbReference type="Proteomes" id="UP000016491"/>
    </source>
</evidence>
<accession>A0ABC9TRD6</accession>
<name>A0ABC9TRD6_CLOSY</name>
<sequence>MLPFSLRQNGCKLCAETVKTAVDCSEKIQKETLMMSLLLSVLCPEPYRPPHL</sequence>
<comment type="caution">
    <text evidence="1">The sequence shown here is derived from an EMBL/GenBank/DDBJ whole genome shotgun (WGS) entry which is preliminary data.</text>
</comment>
<evidence type="ECO:0000313" key="1">
    <source>
        <dbReference type="EMBL" id="ERI73877.1"/>
    </source>
</evidence>
<protein>
    <submittedName>
        <fullName evidence="1">Uncharacterized protein</fullName>
    </submittedName>
</protein>
<proteinExistence type="predicted"/>
<dbReference type="AlphaFoldDB" id="A0ABC9TRD6"/>
<gene>
    <name evidence="1" type="ORF">CLOSYM_04583</name>
</gene>
<dbReference type="EMBL" id="AWSU01000363">
    <property type="protein sequence ID" value="ERI73877.1"/>
    <property type="molecule type" value="Genomic_DNA"/>
</dbReference>